<evidence type="ECO:0000313" key="3">
    <source>
        <dbReference type="Proteomes" id="UP001565368"/>
    </source>
</evidence>
<keyword evidence="3" id="KW-1185">Reference proteome</keyword>
<organism evidence="2 3">
    <name type="scientific">Vanrija albida</name>
    <dbReference type="NCBI Taxonomy" id="181172"/>
    <lineage>
        <taxon>Eukaryota</taxon>
        <taxon>Fungi</taxon>
        <taxon>Dikarya</taxon>
        <taxon>Basidiomycota</taxon>
        <taxon>Agaricomycotina</taxon>
        <taxon>Tremellomycetes</taxon>
        <taxon>Trichosporonales</taxon>
        <taxon>Trichosporonaceae</taxon>
        <taxon>Vanrija</taxon>
    </lineage>
</organism>
<dbReference type="RefSeq" id="XP_069211454.1">
    <property type="nucleotide sequence ID" value="XM_069351068.1"/>
</dbReference>
<feature type="region of interest" description="Disordered" evidence="1">
    <location>
        <begin position="1"/>
        <end position="31"/>
    </location>
</feature>
<evidence type="ECO:0008006" key="4">
    <source>
        <dbReference type="Google" id="ProtNLM"/>
    </source>
</evidence>
<feature type="region of interest" description="Disordered" evidence="1">
    <location>
        <begin position="63"/>
        <end position="114"/>
    </location>
</feature>
<evidence type="ECO:0000313" key="2">
    <source>
        <dbReference type="EMBL" id="KAL1411510.1"/>
    </source>
</evidence>
<dbReference type="EMBL" id="JBBXJM010000002">
    <property type="protein sequence ID" value="KAL1411510.1"/>
    <property type="molecule type" value="Genomic_DNA"/>
</dbReference>
<proteinExistence type="predicted"/>
<protein>
    <recommendedName>
        <fullName evidence="4">Myb-like domain-containing protein</fullName>
    </recommendedName>
</protein>
<dbReference type="Proteomes" id="UP001565368">
    <property type="component" value="Unassembled WGS sequence"/>
</dbReference>
<evidence type="ECO:0000256" key="1">
    <source>
        <dbReference type="SAM" id="MobiDB-lite"/>
    </source>
</evidence>
<name>A0ABR3Q9W2_9TREE</name>
<sequence length="169" mass="18337">MPADRTKPQPKPQAKAEPADPKRARTPWTPEEEVIFDEIAAGLLKKGMWAAVLADGRLKHRGANGIASHVVAKPRVHPTPSTTASSKSGSGQDEQVSAASLAANAQPKQRKKPEFWTSDEDRVLFELLVAMAKKQIWTAVQDDGRLAHKSNSAIHMRIKTLLGKGAPKP</sequence>
<gene>
    <name evidence="2" type="ORF">Q8F55_002471</name>
</gene>
<reference evidence="2 3" key="1">
    <citation type="submission" date="2023-08" db="EMBL/GenBank/DDBJ databases">
        <title>Annotated Genome Sequence of Vanrija albida AlHP1.</title>
        <authorList>
            <person name="Herzog R."/>
        </authorList>
    </citation>
    <scope>NUCLEOTIDE SEQUENCE [LARGE SCALE GENOMIC DNA]</scope>
    <source>
        <strain evidence="2 3">AlHP1</strain>
    </source>
</reference>
<comment type="caution">
    <text evidence="2">The sequence shown here is derived from an EMBL/GenBank/DDBJ whole genome shotgun (WGS) entry which is preliminary data.</text>
</comment>
<accession>A0ABR3Q9W2</accession>
<feature type="compositionally biased region" description="Polar residues" evidence="1">
    <location>
        <begin position="79"/>
        <end position="98"/>
    </location>
</feature>
<dbReference type="GeneID" id="95983514"/>